<evidence type="ECO:0000259" key="2">
    <source>
        <dbReference type="PROSITE" id="PS50853"/>
    </source>
</evidence>
<accession>A0A1Q9JEN9</accession>
<name>A0A1Q9JEN9_9FIRM</name>
<gene>
    <name evidence="3" type="ORF">BHK98_00410</name>
</gene>
<dbReference type="InterPro" id="IPR036116">
    <property type="entry name" value="FN3_sf"/>
</dbReference>
<dbReference type="SUPFAM" id="SSF53187">
    <property type="entry name" value="Zn-dependent exopeptidases"/>
    <property type="match status" value="1"/>
</dbReference>
<dbReference type="PROSITE" id="PS50853">
    <property type="entry name" value="FN3"/>
    <property type="match status" value="1"/>
</dbReference>
<dbReference type="SMART" id="SM00060">
    <property type="entry name" value="FN3"/>
    <property type="match status" value="2"/>
</dbReference>
<dbReference type="Gene3D" id="3.40.630.40">
    <property type="entry name" value="Zn-dependent exopeptidases"/>
    <property type="match status" value="1"/>
</dbReference>
<reference evidence="3 4" key="1">
    <citation type="journal article" date="2016" name="Appl. Environ. Microbiol.">
        <title>Function and Phylogeny of Bacterial Butyryl Coenzyme A:Acetate Transferases and Their Diversity in the Proximal Colon of Swine.</title>
        <authorList>
            <person name="Trachsel J."/>
            <person name="Bayles D.O."/>
            <person name="Looft T."/>
            <person name="Levine U.Y."/>
            <person name="Allen H.K."/>
        </authorList>
    </citation>
    <scope>NUCLEOTIDE SEQUENCE [LARGE SCALE GENOMIC DNA]</scope>
    <source>
        <strain evidence="3 4">68-3-10</strain>
    </source>
</reference>
<sequence>MKKRSVVSIVLFLCLGMFFVLPETASAATKNLEMSQISVTAATTTSVSLSWKKVNGAYGYYIYRASSKNGTYQKVAGLKKGKIVKYTDTGLSPSKTYYYKARVRYSKKYCKPVKAATKSVSFSDAKPAVTVAVYKSGSRVKWKAVSGATSYRVYRATSSGGSYSRIGTTSSSKLYYTDYSGTSGKTYYYKVRAAKWKSGKYTYSRYCSAVKFRTVSRVFVACGHGTDILGAWDSGCTYKSMSEAGLMLPITKSMVKYLRASGVYVYTDADANNNKNMLACVKWANKKRISAYMSIHCDWRYAPTGTLPLYKSSADKKLAQALNKGVRSNVSIATRGLSYRWDLYELSAPKAPAACIFETGSISKDYKKFKKHDAYGKGLAKGMCSYLGVKFAD</sequence>
<dbReference type="InterPro" id="IPR013783">
    <property type="entry name" value="Ig-like_fold"/>
</dbReference>
<dbReference type="CDD" id="cd00063">
    <property type="entry name" value="FN3"/>
    <property type="match status" value="1"/>
</dbReference>
<dbReference type="STRING" id="1261640.BHK98_00410"/>
<dbReference type="InterPro" id="IPR002508">
    <property type="entry name" value="MurNAc-LAA_cat"/>
</dbReference>
<keyword evidence="4" id="KW-1185">Reference proteome</keyword>
<dbReference type="GO" id="GO:0008745">
    <property type="term" value="F:N-acetylmuramoyl-L-alanine amidase activity"/>
    <property type="evidence" value="ECO:0007669"/>
    <property type="project" value="InterPro"/>
</dbReference>
<dbReference type="OrthoDB" id="9783374at2"/>
<dbReference type="InterPro" id="IPR003961">
    <property type="entry name" value="FN3_dom"/>
</dbReference>
<evidence type="ECO:0000313" key="4">
    <source>
        <dbReference type="Proteomes" id="UP000187404"/>
    </source>
</evidence>
<feature type="signal peptide" evidence="1">
    <location>
        <begin position="1"/>
        <end position="27"/>
    </location>
</feature>
<proteinExistence type="predicted"/>
<evidence type="ECO:0000256" key="1">
    <source>
        <dbReference type="SAM" id="SignalP"/>
    </source>
</evidence>
<feature type="chain" id="PRO_5010250640" description="Fibronectin type-III domain-containing protein" evidence="1">
    <location>
        <begin position="28"/>
        <end position="393"/>
    </location>
</feature>
<dbReference type="Proteomes" id="UP000187404">
    <property type="component" value="Unassembled WGS sequence"/>
</dbReference>
<dbReference type="AlphaFoldDB" id="A0A1Q9JEN9"/>
<dbReference type="Pfam" id="PF01520">
    <property type="entry name" value="Amidase_3"/>
    <property type="match status" value="1"/>
</dbReference>
<feature type="domain" description="Fibronectin type-III" evidence="2">
    <location>
        <begin position="33"/>
        <end position="128"/>
    </location>
</feature>
<dbReference type="EMBL" id="MJIE01000001">
    <property type="protein sequence ID" value="OLR54686.1"/>
    <property type="molecule type" value="Genomic_DNA"/>
</dbReference>
<dbReference type="GO" id="GO:0009253">
    <property type="term" value="P:peptidoglycan catabolic process"/>
    <property type="evidence" value="ECO:0007669"/>
    <property type="project" value="InterPro"/>
</dbReference>
<keyword evidence="1" id="KW-0732">Signal</keyword>
<evidence type="ECO:0000313" key="3">
    <source>
        <dbReference type="EMBL" id="OLR54686.1"/>
    </source>
</evidence>
<dbReference type="Gene3D" id="2.60.40.10">
    <property type="entry name" value="Immunoglobulins"/>
    <property type="match status" value="2"/>
</dbReference>
<comment type="caution">
    <text evidence="3">The sequence shown here is derived from an EMBL/GenBank/DDBJ whole genome shotgun (WGS) entry which is preliminary data.</text>
</comment>
<dbReference type="SUPFAM" id="SSF49265">
    <property type="entry name" value="Fibronectin type III"/>
    <property type="match status" value="2"/>
</dbReference>
<dbReference type="RefSeq" id="WP_075711707.1">
    <property type="nucleotide sequence ID" value="NZ_MJIE01000001.1"/>
</dbReference>
<dbReference type="CDD" id="cd02696">
    <property type="entry name" value="MurNAc-LAA"/>
    <property type="match status" value="1"/>
</dbReference>
<protein>
    <recommendedName>
        <fullName evidence="2">Fibronectin type-III domain-containing protein</fullName>
    </recommendedName>
</protein>
<organism evidence="3 4">
    <name type="scientific">Hornefia porci</name>
    <dbReference type="NCBI Taxonomy" id="2652292"/>
    <lineage>
        <taxon>Bacteria</taxon>
        <taxon>Bacillati</taxon>
        <taxon>Bacillota</taxon>
        <taxon>Clostridia</taxon>
        <taxon>Peptostreptococcales</taxon>
        <taxon>Anaerovoracaceae</taxon>
        <taxon>Hornefia</taxon>
    </lineage>
</organism>